<keyword evidence="4" id="KW-1185">Reference proteome</keyword>
<dbReference type="EMBL" id="PVWO01000001">
    <property type="protein sequence ID" value="PSB59622.1"/>
    <property type="molecule type" value="Genomic_DNA"/>
</dbReference>
<dbReference type="Gene3D" id="3.90.1720.10">
    <property type="entry name" value="endopeptidase domain like (from Nostoc punctiforme)"/>
    <property type="match status" value="1"/>
</dbReference>
<dbReference type="RefSeq" id="WP_106299277.1">
    <property type="nucleotide sequence ID" value="NZ_PVWO01000001.1"/>
</dbReference>
<evidence type="ECO:0000259" key="2">
    <source>
        <dbReference type="Pfam" id="PF05257"/>
    </source>
</evidence>
<evidence type="ECO:0000313" key="4">
    <source>
        <dbReference type="Proteomes" id="UP000238937"/>
    </source>
</evidence>
<dbReference type="InterPro" id="IPR007921">
    <property type="entry name" value="CHAP_dom"/>
</dbReference>
<organism evidence="3 4">
    <name type="scientific">Chamaesiphon polymorphus CCALA 037</name>
    <dbReference type="NCBI Taxonomy" id="2107692"/>
    <lineage>
        <taxon>Bacteria</taxon>
        <taxon>Bacillati</taxon>
        <taxon>Cyanobacteriota</taxon>
        <taxon>Cyanophyceae</taxon>
        <taxon>Gomontiellales</taxon>
        <taxon>Chamaesiphonaceae</taxon>
        <taxon>Chamaesiphon</taxon>
    </lineage>
</organism>
<dbReference type="AlphaFoldDB" id="A0A2T1GNY5"/>
<feature type="domain" description="Peptidoglycan binding-like" evidence="1">
    <location>
        <begin position="180"/>
        <end position="234"/>
    </location>
</feature>
<evidence type="ECO:0000259" key="1">
    <source>
        <dbReference type="Pfam" id="PF01471"/>
    </source>
</evidence>
<name>A0A2T1GNY5_9CYAN</name>
<dbReference type="InterPro" id="IPR036366">
    <property type="entry name" value="PGBDSf"/>
</dbReference>
<comment type="caution">
    <text evidence="3">The sequence shown here is derived from an EMBL/GenBank/DDBJ whole genome shotgun (WGS) entry which is preliminary data.</text>
</comment>
<dbReference type="SUPFAM" id="SSF47090">
    <property type="entry name" value="PGBD-like"/>
    <property type="match status" value="1"/>
</dbReference>
<accession>A0A2T1GNY5</accession>
<dbReference type="Proteomes" id="UP000238937">
    <property type="component" value="Unassembled WGS sequence"/>
</dbReference>
<sequence length="241" mass="27119">MTNINQVLQIAQRELGVKELGNSNIVKYGEWYGHDLNGQSWCAMFVSYCLSGAGLQTYIETEKGFHYTPSGAKWFKEQKRWFKDPLPGDIVFFDWQNETDSIPGAANHVAFFVAKTKKGQIITIDGNNPPDDKSNGGEVRYQIRPFDFTVMGFGRPAYTNTIAEPLPLLNGTNLSSLTNSEDIRVWQKRMIARGYDFGTNGADGVFGRRSKKVLEEFQQKLGFKVNGVLDVLSWQAAWTAI</sequence>
<reference evidence="3 4" key="1">
    <citation type="submission" date="2018-03" db="EMBL/GenBank/DDBJ databases">
        <title>The ancient ancestry and fast evolution of plastids.</title>
        <authorList>
            <person name="Moore K.R."/>
            <person name="Magnabosco C."/>
            <person name="Momper L."/>
            <person name="Gold D.A."/>
            <person name="Bosak T."/>
            <person name="Fournier G.P."/>
        </authorList>
    </citation>
    <scope>NUCLEOTIDE SEQUENCE [LARGE SCALE GENOMIC DNA]</scope>
    <source>
        <strain evidence="3 4">CCALA 037</strain>
    </source>
</reference>
<dbReference type="OrthoDB" id="570759at2"/>
<dbReference type="Pfam" id="PF01471">
    <property type="entry name" value="PG_binding_1"/>
    <property type="match status" value="1"/>
</dbReference>
<protein>
    <submittedName>
        <fullName evidence="3">Peptidoglycan-binding protein</fullName>
    </submittedName>
</protein>
<dbReference type="Pfam" id="PF05257">
    <property type="entry name" value="CHAP"/>
    <property type="match status" value="1"/>
</dbReference>
<dbReference type="Gene3D" id="1.10.101.10">
    <property type="entry name" value="PGBD-like superfamily/PGBD"/>
    <property type="match status" value="1"/>
</dbReference>
<evidence type="ECO:0000313" key="3">
    <source>
        <dbReference type="EMBL" id="PSB59622.1"/>
    </source>
</evidence>
<feature type="domain" description="Peptidase C51" evidence="2">
    <location>
        <begin position="37"/>
        <end position="127"/>
    </location>
</feature>
<gene>
    <name evidence="3" type="ORF">C7B77_00045</name>
</gene>
<dbReference type="InterPro" id="IPR036365">
    <property type="entry name" value="PGBD-like_sf"/>
</dbReference>
<dbReference type="InterPro" id="IPR002477">
    <property type="entry name" value="Peptidoglycan-bd-like"/>
</dbReference>
<proteinExistence type="predicted"/>